<dbReference type="Gene3D" id="1.50.10.20">
    <property type="match status" value="1"/>
</dbReference>
<protein>
    <submittedName>
        <fullName evidence="9">Terpenoid cyclases/protein prenyltransferase alpha-alpha toroid</fullName>
    </submittedName>
</protein>
<comment type="caution">
    <text evidence="9">The sequence shown here is derived from an EMBL/GenBank/DDBJ whole genome shotgun (WGS) entry which is preliminary data.</text>
</comment>
<accession>A0A9P8CJK1</accession>
<dbReference type="SUPFAM" id="SSF48239">
    <property type="entry name" value="Terpenoid cyclases/Protein prenyltransferases"/>
    <property type="match status" value="1"/>
</dbReference>
<evidence type="ECO:0000256" key="6">
    <source>
        <dbReference type="ARBA" id="ARBA00022737"/>
    </source>
</evidence>
<keyword evidence="4" id="KW-0808">Transferase</keyword>
<evidence type="ECO:0000313" key="9">
    <source>
        <dbReference type="EMBL" id="KAG9249554.1"/>
    </source>
</evidence>
<keyword evidence="5" id="KW-0479">Metal-binding</keyword>
<dbReference type="PANTHER" id="PTHR11774">
    <property type="entry name" value="GERANYLGERANYL TRANSFERASE TYPE BETA SUBUNIT"/>
    <property type="match status" value="1"/>
</dbReference>
<organism evidence="9 10">
    <name type="scientific">Emericellopsis atlantica</name>
    <dbReference type="NCBI Taxonomy" id="2614577"/>
    <lineage>
        <taxon>Eukaryota</taxon>
        <taxon>Fungi</taxon>
        <taxon>Dikarya</taxon>
        <taxon>Ascomycota</taxon>
        <taxon>Pezizomycotina</taxon>
        <taxon>Sordariomycetes</taxon>
        <taxon>Hypocreomycetidae</taxon>
        <taxon>Hypocreales</taxon>
        <taxon>Bionectriaceae</taxon>
        <taxon>Emericellopsis</taxon>
    </lineage>
</organism>
<evidence type="ECO:0000256" key="2">
    <source>
        <dbReference type="ARBA" id="ARBA00010497"/>
    </source>
</evidence>
<keyword evidence="7" id="KW-0862">Zinc</keyword>
<dbReference type="InterPro" id="IPR008930">
    <property type="entry name" value="Terpenoid_cyclase/PrenylTrfase"/>
</dbReference>
<evidence type="ECO:0000256" key="7">
    <source>
        <dbReference type="ARBA" id="ARBA00022833"/>
    </source>
</evidence>
<evidence type="ECO:0000256" key="5">
    <source>
        <dbReference type="ARBA" id="ARBA00022723"/>
    </source>
</evidence>
<keyword evidence="10" id="KW-1185">Reference proteome</keyword>
<dbReference type="RefSeq" id="XP_046113478.1">
    <property type="nucleotide sequence ID" value="XM_046260218.1"/>
</dbReference>
<dbReference type="PANTHER" id="PTHR11774:SF4">
    <property type="entry name" value="GERANYLGERANYL TRANSFERASE TYPE-1 SUBUNIT BETA"/>
    <property type="match status" value="1"/>
</dbReference>
<reference evidence="9" key="1">
    <citation type="journal article" date="2021" name="IMA Fungus">
        <title>Genomic characterization of three marine fungi, including Emericellopsis atlantica sp. nov. with signatures of a generalist lifestyle and marine biomass degradation.</title>
        <authorList>
            <person name="Hagestad O.C."/>
            <person name="Hou L."/>
            <person name="Andersen J.H."/>
            <person name="Hansen E.H."/>
            <person name="Altermark B."/>
            <person name="Li C."/>
            <person name="Kuhnert E."/>
            <person name="Cox R.J."/>
            <person name="Crous P.W."/>
            <person name="Spatafora J.W."/>
            <person name="Lail K."/>
            <person name="Amirebrahimi M."/>
            <person name="Lipzen A."/>
            <person name="Pangilinan J."/>
            <person name="Andreopoulos W."/>
            <person name="Hayes R.D."/>
            <person name="Ng V."/>
            <person name="Grigoriev I.V."/>
            <person name="Jackson S.A."/>
            <person name="Sutton T.D.S."/>
            <person name="Dobson A.D.W."/>
            <person name="Rama T."/>
        </authorList>
    </citation>
    <scope>NUCLEOTIDE SEQUENCE</scope>
    <source>
        <strain evidence="9">TS7</strain>
    </source>
</reference>
<dbReference type="InterPro" id="IPR001330">
    <property type="entry name" value="Prenyltrans"/>
</dbReference>
<feature type="domain" description="Prenyltransferase alpha-alpha toroid" evidence="8">
    <location>
        <begin position="8"/>
        <end position="386"/>
    </location>
</feature>
<dbReference type="Pfam" id="PF00432">
    <property type="entry name" value="Prenyltrans"/>
    <property type="match status" value="1"/>
</dbReference>
<name>A0A9P8CJK1_9HYPO</name>
<dbReference type="GeneID" id="70291121"/>
<dbReference type="Proteomes" id="UP000887229">
    <property type="component" value="Unassembled WGS sequence"/>
</dbReference>
<evidence type="ECO:0000256" key="1">
    <source>
        <dbReference type="ARBA" id="ARBA00001947"/>
    </source>
</evidence>
<dbReference type="GO" id="GO:0046872">
    <property type="term" value="F:metal ion binding"/>
    <property type="evidence" value="ECO:0007669"/>
    <property type="project" value="UniProtKB-KW"/>
</dbReference>
<dbReference type="OrthoDB" id="24893at2759"/>
<dbReference type="EMBL" id="MU251302">
    <property type="protein sequence ID" value="KAG9249554.1"/>
    <property type="molecule type" value="Genomic_DNA"/>
</dbReference>
<comment type="cofactor">
    <cofactor evidence="1">
        <name>Zn(2+)</name>
        <dbReference type="ChEBI" id="CHEBI:29105"/>
    </cofactor>
</comment>
<evidence type="ECO:0000256" key="4">
    <source>
        <dbReference type="ARBA" id="ARBA00022679"/>
    </source>
</evidence>
<comment type="similarity">
    <text evidence="2">Belongs to the protein prenyltransferase subunit beta family.</text>
</comment>
<dbReference type="AlphaFoldDB" id="A0A9P8CJK1"/>
<keyword evidence="6" id="KW-0677">Repeat</keyword>
<dbReference type="GO" id="GO:0005953">
    <property type="term" value="C:CAAX-protein geranylgeranyltransferase complex"/>
    <property type="evidence" value="ECO:0007669"/>
    <property type="project" value="TreeGrafter"/>
</dbReference>
<evidence type="ECO:0000313" key="10">
    <source>
        <dbReference type="Proteomes" id="UP000887229"/>
    </source>
</evidence>
<dbReference type="InterPro" id="IPR045089">
    <property type="entry name" value="PGGT1B-like"/>
</dbReference>
<evidence type="ECO:0000259" key="8">
    <source>
        <dbReference type="Pfam" id="PF00432"/>
    </source>
</evidence>
<proteinExistence type="inferred from homology"/>
<evidence type="ECO:0000256" key="3">
    <source>
        <dbReference type="ARBA" id="ARBA00022602"/>
    </source>
</evidence>
<dbReference type="GO" id="GO:0004662">
    <property type="term" value="F:CAAX-protein geranylgeranyltransferase activity"/>
    <property type="evidence" value="ECO:0007669"/>
    <property type="project" value="TreeGrafter"/>
</dbReference>
<keyword evidence="3" id="KW-0637">Prenyltransferase</keyword>
<sequence length="422" mass="47037">MTRPEPVFEKDRHIKYWKRCHDTYLPSPYTASDSTRLMWACFTYSALDILHVPFDPEDVANVRTWVLNLQHPQGGFCGSPAHVYKGQAADQGHANLAATFFALVLLAVVAEHGEAGADAYAGVNRQQTLRWLRRLQRDDGSFGQNMWDGQPVGGRDTRHSYLASSVRWMLRGDPEKGSAAEEEDIDMESIIRHIRRGQTFDGGLAEASSHESHAGYAYCSVAALSLLDRPLRFSDGTSHEAVLRGTSDRDHLLKFLADRQFVYLAQDEEEEGVSHDAGEENFIMAQLDSLNIDDSCDYGGFNGRCNKKADTCYCWWAMGTLRMLDSGFDIGASPARRYLLEITQHRIGGFSKVAGAPPDLYHAYLGLAGLALLGESGIKEFDVGLCCSIETTAKIERARAGLIQRAEQDAQSEQEDRFWEQV</sequence>
<gene>
    <name evidence="9" type="ORF">F5Z01DRAFT_494339</name>
</gene>